<dbReference type="AlphaFoldDB" id="A0AAU7CE66"/>
<evidence type="ECO:0000256" key="5">
    <source>
        <dbReference type="PROSITE-ProRule" id="PRU01023"/>
    </source>
</evidence>
<evidence type="ECO:0000256" key="3">
    <source>
        <dbReference type="ARBA" id="ARBA00022691"/>
    </source>
</evidence>
<reference evidence="7" key="1">
    <citation type="submission" date="2024-05" db="EMBL/GenBank/DDBJ databases">
        <title>Planctomycetes of the genus Singulisphaera possess chitinolytic capabilities.</title>
        <authorList>
            <person name="Ivanova A."/>
        </authorList>
    </citation>
    <scope>NUCLEOTIDE SEQUENCE</scope>
    <source>
        <strain evidence="7">Ch08T</strain>
    </source>
</reference>
<dbReference type="Pfam" id="PF01189">
    <property type="entry name" value="Methyltr_RsmB-F"/>
    <property type="match status" value="1"/>
</dbReference>
<keyword evidence="4 5" id="KW-0694">RNA-binding</keyword>
<gene>
    <name evidence="7" type="ORF">V5E97_34290</name>
</gene>
<dbReference type="PRINTS" id="PR02008">
    <property type="entry name" value="RCMTFAMILY"/>
</dbReference>
<evidence type="ECO:0000256" key="1">
    <source>
        <dbReference type="ARBA" id="ARBA00022603"/>
    </source>
</evidence>
<dbReference type="InterPro" id="IPR001678">
    <property type="entry name" value="MeTrfase_RsmB-F_NOP2_dom"/>
</dbReference>
<proteinExistence type="inferred from homology"/>
<dbReference type="Gene3D" id="3.40.50.150">
    <property type="entry name" value="Vaccinia Virus protein VP39"/>
    <property type="match status" value="1"/>
</dbReference>
<feature type="binding site" evidence="5">
    <location>
        <position position="295"/>
    </location>
    <ligand>
        <name>S-adenosyl-L-methionine</name>
        <dbReference type="ChEBI" id="CHEBI:59789"/>
    </ligand>
</feature>
<dbReference type="CDD" id="cd02440">
    <property type="entry name" value="AdoMet_MTases"/>
    <property type="match status" value="1"/>
</dbReference>
<dbReference type="PROSITE" id="PS51686">
    <property type="entry name" value="SAM_MT_RSMB_NOP"/>
    <property type="match status" value="1"/>
</dbReference>
<comment type="similarity">
    <text evidence="5">Belongs to the class I-like SAM-binding methyltransferase superfamily. RsmB/NOP family.</text>
</comment>
<dbReference type="GO" id="GO:0070475">
    <property type="term" value="P:rRNA base methylation"/>
    <property type="evidence" value="ECO:0007669"/>
    <property type="project" value="TreeGrafter"/>
</dbReference>
<sequence>MRGRSDRPNQAGPALRDVPHIASIETLAQAAIQIATRVEREVLRDRKRADRMLGSELRPRRDLAPPDHRFISQCAFALLRWGGWLEPLGLVQPEERLLYAWLLDSPTVHPACRVWARVLRRDPARLIALGDAPNWTARSEGFKRLLEGRAVTADPWRLFPPWLRENLPLPPGGGSPKSRFVELLLALQKRPSLWVRVQGADEAAIWSELTASGIKPWIHRRLTVSAKLDADSDVHHLPAFTRGQLEIQDLASQAVGLICDPDPGERWWDACAGAGGKSLHLASLMKGKGLVVATDVNAARLKEAVRRARRSPFRNLTTKEWDGRHVPGKTKSFDGVLVDAPCSAIGTWRRNPDARWSIDRQAITRLAETQAQLLHVASAGVRPGGTLVYSVCTVTPTETTEVVRNFLQAHPQFKLDPFPHPLLEGTTNGTTLIWPQDSDTDAMFIARMILTK</sequence>
<feature type="binding site" evidence="5">
    <location>
        <position position="339"/>
    </location>
    <ligand>
        <name>S-adenosyl-L-methionine</name>
        <dbReference type="ChEBI" id="CHEBI:59789"/>
    </ligand>
</feature>
<comment type="caution">
    <text evidence="5">Lacks conserved residue(s) required for the propagation of feature annotation.</text>
</comment>
<dbReference type="InterPro" id="IPR029063">
    <property type="entry name" value="SAM-dependent_MTases_sf"/>
</dbReference>
<organism evidence="7">
    <name type="scientific">Singulisphaera sp. Ch08</name>
    <dbReference type="NCBI Taxonomy" id="3120278"/>
    <lineage>
        <taxon>Bacteria</taxon>
        <taxon>Pseudomonadati</taxon>
        <taxon>Planctomycetota</taxon>
        <taxon>Planctomycetia</taxon>
        <taxon>Isosphaerales</taxon>
        <taxon>Isosphaeraceae</taxon>
        <taxon>Singulisphaera</taxon>
    </lineage>
</organism>
<dbReference type="SUPFAM" id="SSF53335">
    <property type="entry name" value="S-adenosyl-L-methionine-dependent methyltransferases"/>
    <property type="match status" value="1"/>
</dbReference>
<accession>A0AAU7CE66</accession>
<keyword evidence="1 5" id="KW-0489">Methyltransferase</keyword>
<dbReference type="EC" id="2.1.1.-" evidence="7"/>
<dbReference type="EMBL" id="CP155447">
    <property type="protein sequence ID" value="XBH03343.1"/>
    <property type="molecule type" value="Genomic_DNA"/>
</dbReference>
<dbReference type="GO" id="GO:0005829">
    <property type="term" value="C:cytosol"/>
    <property type="evidence" value="ECO:0007669"/>
    <property type="project" value="TreeGrafter"/>
</dbReference>
<keyword evidence="2 5" id="KW-0808">Transferase</keyword>
<feature type="binding site" evidence="5">
    <location>
        <position position="322"/>
    </location>
    <ligand>
        <name>S-adenosyl-L-methionine</name>
        <dbReference type="ChEBI" id="CHEBI:59789"/>
    </ligand>
</feature>
<dbReference type="GO" id="GO:0009383">
    <property type="term" value="F:rRNA (cytosine-C5-)-methyltransferase activity"/>
    <property type="evidence" value="ECO:0007669"/>
    <property type="project" value="TreeGrafter"/>
</dbReference>
<dbReference type="RefSeq" id="WP_406696077.1">
    <property type="nucleotide sequence ID" value="NZ_CP155447.1"/>
</dbReference>
<feature type="active site" description="Nucleophile" evidence="5">
    <location>
        <position position="392"/>
    </location>
</feature>
<dbReference type="GO" id="GO:0003723">
    <property type="term" value="F:RNA binding"/>
    <property type="evidence" value="ECO:0007669"/>
    <property type="project" value="UniProtKB-UniRule"/>
</dbReference>
<feature type="domain" description="SAM-dependent MTase RsmB/NOP-type" evidence="6">
    <location>
        <begin position="181"/>
        <end position="451"/>
    </location>
</feature>
<protein>
    <submittedName>
        <fullName evidence="7">RsmB/NOP family class I SAM-dependent RNA methyltransferase</fullName>
        <ecNumber evidence="7">2.1.1.-</ecNumber>
    </submittedName>
</protein>
<name>A0AAU7CE66_9BACT</name>
<dbReference type="PANTHER" id="PTHR22807:SF61">
    <property type="entry name" value="NOL1_NOP2_SUN FAMILY PROTEIN _ ANTITERMINATION NUSB DOMAIN-CONTAINING PROTEIN"/>
    <property type="match status" value="1"/>
</dbReference>
<dbReference type="InterPro" id="IPR023267">
    <property type="entry name" value="RCMT"/>
</dbReference>
<evidence type="ECO:0000256" key="4">
    <source>
        <dbReference type="ARBA" id="ARBA00022884"/>
    </source>
</evidence>
<dbReference type="InterPro" id="IPR049560">
    <property type="entry name" value="MeTrfase_RsmB-F_NOP2_cat"/>
</dbReference>
<evidence type="ECO:0000256" key="2">
    <source>
        <dbReference type="ARBA" id="ARBA00022679"/>
    </source>
</evidence>
<evidence type="ECO:0000313" key="7">
    <source>
        <dbReference type="EMBL" id="XBH03343.1"/>
    </source>
</evidence>
<dbReference type="PANTHER" id="PTHR22807">
    <property type="entry name" value="NOP2 YEAST -RELATED NOL1/NOP2/FMU SUN DOMAIN-CONTAINING"/>
    <property type="match status" value="1"/>
</dbReference>
<evidence type="ECO:0000259" key="6">
    <source>
        <dbReference type="PROSITE" id="PS51686"/>
    </source>
</evidence>
<keyword evidence="3 5" id="KW-0949">S-adenosyl-L-methionine</keyword>